<name>A0A6A7C750_9PEZI</name>
<dbReference type="OrthoDB" id="774557at2759"/>
<sequence length="189" mass="19835">MEDLMVISQEKEVTPGLALETWNAQMEAQGAPQAGQQQQQQQQQAQTAVGFAPNGVPMMARTPSMQSMAMSAQAGAFPSPHVAQMQLPNGINGSPHFGYAPAMAASYTFPPGAHAMSPRQGAMAAPLMMAQRSQQGTNSSAASGTTSPTVNNKRRRSAAKGMEDDGGEVHGMQRMKPSPRIAKKSKPGG</sequence>
<accession>A0A6A7C750</accession>
<feature type="compositionally biased region" description="Low complexity" evidence="1">
    <location>
        <begin position="136"/>
        <end position="149"/>
    </location>
</feature>
<feature type="region of interest" description="Disordered" evidence="1">
    <location>
        <begin position="128"/>
        <end position="189"/>
    </location>
</feature>
<feature type="region of interest" description="Disordered" evidence="1">
    <location>
        <begin position="27"/>
        <end position="47"/>
    </location>
</feature>
<evidence type="ECO:0000256" key="1">
    <source>
        <dbReference type="SAM" id="MobiDB-lite"/>
    </source>
</evidence>
<proteinExistence type="predicted"/>
<reference evidence="2" key="1">
    <citation type="journal article" date="2020" name="Stud. Mycol.">
        <title>101 Dothideomycetes genomes: a test case for predicting lifestyles and emergence of pathogens.</title>
        <authorList>
            <person name="Haridas S."/>
            <person name="Albert R."/>
            <person name="Binder M."/>
            <person name="Bloem J."/>
            <person name="Labutti K."/>
            <person name="Salamov A."/>
            <person name="Andreopoulos B."/>
            <person name="Baker S."/>
            <person name="Barry K."/>
            <person name="Bills G."/>
            <person name="Bluhm B."/>
            <person name="Cannon C."/>
            <person name="Castanera R."/>
            <person name="Culley D."/>
            <person name="Daum C."/>
            <person name="Ezra D."/>
            <person name="Gonzalez J."/>
            <person name="Henrissat B."/>
            <person name="Kuo A."/>
            <person name="Liang C."/>
            <person name="Lipzen A."/>
            <person name="Lutzoni F."/>
            <person name="Magnuson J."/>
            <person name="Mondo S."/>
            <person name="Nolan M."/>
            <person name="Ohm R."/>
            <person name="Pangilinan J."/>
            <person name="Park H.-J."/>
            <person name="Ramirez L."/>
            <person name="Alfaro M."/>
            <person name="Sun H."/>
            <person name="Tritt A."/>
            <person name="Yoshinaga Y."/>
            <person name="Zwiers L.-H."/>
            <person name="Turgeon B."/>
            <person name="Goodwin S."/>
            <person name="Spatafora J."/>
            <person name="Crous P."/>
            <person name="Grigoriev I."/>
        </authorList>
    </citation>
    <scope>NUCLEOTIDE SEQUENCE</scope>
    <source>
        <strain evidence="2">CBS 480.64</strain>
    </source>
</reference>
<organism evidence="2 3">
    <name type="scientific">Piedraia hortae CBS 480.64</name>
    <dbReference type="NCBI Taxonomy" id="1314780"/>
    <lineage>
        <taxon>Eukaryota</taxon>
        <taxon>Fungi</taxon>
        <taxon>Dikarya</taxon>
        <taxon>Ascomycota</taxon>
        <taxon>Pezizomycotina</taxon>
        <taxon>Dothideomycetes</taxon>
        <taxon>Dothideomycetidae</taxon>
        <taxon>Capnodiales</taxon>
        <taxon>Piedraiaceae</taxon>
        <taxon>Piedraia</taxon>
    </lineage>
</organism>
<dbReference type="Proteomes" id="UP000799421">
    <property type="component" value="Unassembled WGS sequence"/>
</dbReference>
<dbReference type="AlphaFoldDB" id="A0A6A7C750"/>
<gene>
    <name evidence="2" type="ORF">K470DRAFT_255789</name>
</gene>
<protein>
    <submittedName>
        <fullName evidence="2">Uncharacterized protein</fullName>
    </submittedName>
</protein>
<keyword evidence="3" id="KW-1185">Reference proteome</keyword>
<evidence type="ECO:0000313" key="2">
    <source>
        <dbReference type="EMBL" id="KAF2862498.1"/>
    </source>
</evidence>
<evidence type="ECO:0000313" key="3">
    <source>
        <dbReference type="Proteomes" id="UP000799421"/>
    </source>
</evidence>
<dbReference type="EMBL" id="MU005965">
    <property type="protein sequence ID" value="KAF2862498.1"/>
    <property type="molecule type" value="Genomic_DNA"/>
</dbReference>